<evidence type="ECO:0000256" key="3">
    <source>
        <dbReference type="RuleBase" id="RU000363"/>
    </source>
</evidence>
<dbReference type="PANTHER" id="PTHR42760">
    <property type="entry name" value="SHORT-CHAIN DEHYDROGENASES/REDUCTASES FAMILY MEMBER"/>
    <property type="match status" value="1"/>
</dbReference>
<evidence type="ECO:0000313" key="5">
    <source>
        <dbReference type="Proteomes" id="UP001150266"/>
    </source>
</evidence>
<dbReference type="Gene3D" id="3.40.50.720">
    <property type="entry name" value="NAD(P)-binding Rossmann-like Domain"/>
    <property type="match status" value="1"/>
</dbReference>
<accession>A0A9W9ASM3</accession>
<dbReference type="Proteomes" id="UP001150266">
    <property type="component" value="Unassembled WGS sequence"/>
</dbReference>
<dbReference type="OrthoDB" id="498125at2759"/>
<dbReference type="GO" id="GO:0006633">
    <property type="term" value="P:fatty acid biosynthetic process"/>
    <property type="evidence" value="ECO:0007669"/>
    <property type="project" value="TreeGrafter"/>
</dbReference>
<dbReference type="SUPFAM" id="SSF51735">
    <property type="entry name" value="NAD(P)-binding Rossmann-fold domains"/>
    <property type="match status" value="1"/>
</dbReference>
<sequence>MAAKSFGVALITGASQGIGKAIASRLANDGFRIALNDIPSKDQQLKILSREIERQSGMETYVAPADVTNEREVENMVEQTSKALGGLDVMIANAGIFPEGKMVIDLPAETLHKTFAVNLDGVFFCYKHAARQMIAQGRGGRILGASSIAGRRSAGHFSAYTASKYAVRGLTQSLAMELAQHGITVDAYAPGLINSPMSIELQKDHVAVLAIVGLCNPVNFKFGEPEDIASLVSYLVSKEAHYITGKCT</sequence>
<protein>
    <submittedName>
        <fullName evidence="4">NAD(P)-binding protein</fullName>
    </submittedName>
</protein>
<dbReference type="InterPro" id="IPR002347">
    <property type="entry name" value="SDR_fam"/>
</dbReference>
<evidence type="ECO:0000256" key="2">
    <source>
        <dbReference type="ARBA" id="ARBA00022857"/>
    </source>
</evidence>
<dbReference type="EMBL" id="JAOTPV010000002">
    <property type="protein sequence ID" value="KAJ4487757.1"/>
    <property type="molecule type" value="Genomic_DNA"/>
</dbReference>
<keyword evidence="5" id="KW-1185">Reference proteome</keyword>
<dbReference type="GO" id="GO:0048038">
    <property type="term" value="F:quinone binding"/>
    <property type="evidence" value="ECO:0007669"/>
    <property type="project" value="TreeGrafter"/>
</dbReference>
<dbReference type="PRINTS" id="PR00080">
    <property type="entry name" value="SDRFAMILY"/>
</dbReference>
<dbReference type="AlphaFoldDB" id="A0A9W9ASM3"/>
<dbReference type="PANTHER" id="PTHR42760:SF121">
    <property type="entry name" value="3-OXOACYL-(ACYL-CARRIER-PROTEIN) REDUCTASE"/>
    <property type="match status" value="1"/>
</dbReference>
<organism evidence="4 5">
    <name type="scientific">Lentinula aciculospora</name>
    <dbReference type="NCBI Taxonomy" id="153920"/>
    <lineage>
        <taxon>Eukaryota</taxon>
        <taxon>Fungi</taxon>
        <taxon>Dikarya</taxon>
        <taxon>Basidiomycota</taxon>
        <taxon>Agaricomycotina</taxon>
        <taxon>Agaricomycetes</taxon>
        <taxon>Agaricomycetidae</taxon>
        <taxon>Agaricales</taxon>
        <taxon>Marasmiineae</taxon>
        <taxon>Omphalotaceae</taxon>
        <taxon>Lentinula</taxon>
    </lineage>
</organism>
<dbReference type="InterPro" id="IPR020904">
    <property type="entry name" value="Sc_DH/Rdtase_CS"/>
</dbReference>
<reference evidence="4" key="1">
    <citation type="submission" date="2022-08" db="EMBL/GenBank/DDBJ databases">
        <title>A Global Phylogenomic Analysis of the Shiitake Genus Lentinula.</title>
        <authorList>
            <consortium name="DOE Joint Genome Institute"/>
            <person name="Sierra-Patev S."/>
            <person name="Min B."/>
            <person name="Naranjo-Ortiz M."/>
            <person name="Looney B."/>
            <person name="Konkel Z."/>
            <person name="Slot J.C."/>
            <person name="Sakamoto Y."/>
            <person name="Steenwyk J.L."/>
            <person name="Rokas A."/>
            <person name="Carro J."/>
            <person name="Camarero S."/>
            <person name="Ferreira P."/>
            <person name="Molpeceres G."/>
            <person name="Ruiz-Duenas F.J."/>
            <person name="Serrano A."/>
            <person name="Henrissat B."/>
            <person name="Drula E."/>
            <person name="Hughes K.W."/>
            <person name="Mata J.L."/>
            <person name="Ishikawa N.K."/>
            <person name="Vargas-Isla R."/>
            <person name="Ushijima S."/>
            <person name="Smith C.A."/>
            <person name="Ahrendt S."/>
            <person name="Andreopoulos W."/>
            <person name="He G."/>
            <person name="Labutti K."/>
            <person name="Lipzen A."/>
            <person name="Ng V."/>
            <person name="Riley R."/>
            <person name="Sandor L."/>
            <person name="Barry K."/>
            <person name="Martinez A.T."/>
            <person name="Xiao Y."/>
            <person name="Gibbons J.G."/>
            <person name="Terashima K."/>
            <person name="Grigoriev I.V."/>
            <person name="Hibbett D.S."/>
        </authorList>
    </citation>
    <scope>NUCLEOTIDE SEQUENCE</scope>
    <source>
        <strain evidence="4">JLM2183</strain>
    </source>
</reference>
<gene>
    <name evidence="4" type="ORF">J3R30DRAFT_3654200</name>
</gene>
<dbReference type="Pfam" id="PF00106">
    <property type="entry name" value="adh_short"/>
    <property type="match status" value="1"/>
</dbReference>
<evidence type="ECO:0000313" key="4">
    <source>
        <dbReference type="EMBL" id="KAJ4487757.1"/>
    </source>
</evidence>
<comment type="similarity">
    <text evidence="1 3">Belongs to the short-chain dehydrogenases/reductases (SDR) family.</text>
</comment>
<keyword evidence="2" id="KW-0521">NADP</keyword>
<dbReference type="PRINTS" id="PR00081">
    <property type="entry name" value="GDHRDH"/>
</dbReference>
<dbReference type="GO" id="GO:0016616">
    <property type="term" value="F:oxidoreductase activity, acting on the CH-OH group of donors, NAD or NADP as acceptor"/>
    <property type="evidence" value="ECO:0007669"/>
    <property type="project" value="TreeGrafter"/>
</dbReference>
<name>A0A9W9ASM3_9AGAR</name>
<comment type="caution">
    <text evidence="4">The sequence shown here is derived from an EMBL/GenBank/DDBJ whole genome shotgun (WGS) entry which is preliminary data.</text>
</comment>
<proteinExistence type="inferred from homology"/>
<dbReference type="InterPro" id="IPR036291">
    <property type="entry name" value="NAD(P)-bd_dom_sf"/>
</dbReference>
<dbReference type="FunFam" id="3.40.50.720:FF:000084">
    <property type="entry name" value="Short-chain dehydrogenase reductase"/>
    <property type="match status" value="1"/>
</dbReference>
<dbReference type="PROSITE" id="PS00061">
    <property type="entry name" value="ADH_SHORT"/>
    <property type="match status" value="1"/>
</dbReference>
<evidence type="ECO:0000256" key="1">
    <source>
        <dbReference type="ARBA" id="ARBA00006484"/>
    </source>
</evidence>